<dbReference type="CDD" id="cd06261">
    <property type="entry name" value="TM_PBP2"/>
    <property type="match status" value="1"/>
</dbReference>
<comment type="subcellular location">
    <subcellularLocation>
        <location evidence="1">Cell inner membrane</location>
        <topology evidence="1">Multi-pass membrane protein</topology>
    </subcellularLocation>
    <subcellularLocation>
        <location evidence="8">Cell membrane</location>
        <topology evidence="8">Multi-pass membrane protein</topology>
    </subcellularLocation>
</comment>
<evidence type="ECO:0000256" key="4">
    <source>
        <dbReference type="ARBA" id="ARBA00022475"/>
    </source>
</evidence>
<dbReference type="NCBIfam" id="TIGR01726">
    <property type="entry name" value="HEQRo_perm_3TM"/>
    <property type="match status" value="1"/>
</dbReference>
<evidence type="ECO:0000256" key="8">
    <source>
        <dbReference type="RuleBase" id="RU363032"/>
    </source>
</evidence>
<keyword evidence="7 8" id="KW-0472">Membrane</keyword>
<dbReference type="RefSeq" id="WP_349544670.1">
    <property type="nucleotide sequence ID" value="NZ_JAOALG010000002.1"/>
</dbReference>
<proteinExistence type="inferred from homology"/>
<dbReference type="SUPFAM" id="SSF161098">
    <property type="entry name" value="MetI-like"/>
    <property type="match status" value="1"/>
</dbReference>
<evidence type="ECO:0000259" key="9">
    <source>
        <dbReference type="PROSITE" id="PS50928"/>
    </source>
</evidence>
<feature type="transmembrane region" description="Helical" evidence="8">
    <location>
        <begin position="68"/>
        <end position="88"/>
    </location>
</feature>
<feature type="domain" description="ABC transmembrane type-1" evidence="9">
    <location>
        <begin position="29"/>
        <end position="227"/>
    </location>
</feature>
<name>A0ABV1LUL2_9BURK</name>
<keyword evidence="3 8" id="KW-0813">Transport</keyword>
<dbReference type="InterPro" id="IPR035906">
    <property type="entry name" value="MetI-like_sf"/>
</dbReference>
<dbReference type="Pfam" id="PF00528">
    <property type="entry name" value="BPD_transp_1"/>
    <property type="match status" value="1"/>
</dbReference>
<dbReference type="Gene3D" id="1.10.3720.10">
    <property type="entry name" value="MetI-like"/>
    <property type="match status" value="1"/>
</dbReference>
<feature type="transmembrane region" description="Helical" evidence="8">
    <location>
        <begin position="31"/>
        <end position="56"/>
    </location>
</feature>
<keyword evidence="5 8" id="KW-0812">Transmembrane</keyword>
<keyword evidence="11" id="KW-1185">Reference proteome</keyword>
<evidence type="ECO:0000256" key="6">
    <source>
        <dbReference type="ARBA" id="ARBA00022989"/>
    </source>
</evidence>
<evidence type="ECO:0000256" key="2">
    <source>
        <dbReference type="ARBA" id="ARBA00010072"/>
    </source>
</evidence>
<comment type="similarity">
    <text evidence="2">Belongs to the binding-protein-dependent transport system permease family. HisMQ subfamily.</text>
</comment>
<sequence length="239" mass="26498">MNYHWDWRIFSQPSPDGSGTYLETIVNGLCWTLATAGGAWAVALIFGSLVGALCTLKGRWVSRLAHAYIEMFRNIPLLVQMFLFYFVLPELLPRVAGAWLKAYEYSSYLTAVVSLGFYTSARVAVQVAAGIRSLSRGQEMAALATGMTLWQSYQYVLLPQAVRVVILPLTGEFVGVMKNSAVALTIGLMELTARTRAVTELSFQTFEPFIVATALYALINLTVIYVMRRVDTRFSAPRG</sequence>
<evidence type="ECO:0000256" key="3">
    <source>
        <dbReference type="ARBA" id="ARBA00022448"/>
    </source>
</evidence>
<evidence type="ECO:0000256" key="5">
    <source>
        <dbReference type="ARBA" id="ARBA00022692"/>
    </source>
</evidence>
<dbReference type="PANTHER" id="PTHR30614:SF42">
    <property type="entry name" value="GLUTAMATE_ASPARTATE IMPORT PERMEASE PROTEIN GLTJ"/>
    <property type="match status" value="1"/>
</dbReference>
<accession>A0ABV1LUL2</accession>
<dbReference type="InterPro" id="IPR043429">
    <property type="entry name" value="ArtM/GltK/GlnP/TcyL/YhdX-like"/>
</dbReference>
<comment type="caution">
    <text evidence="10">The sequence shown here is derived from an EMBL/GenBank/DDBJ whole genome shotgun (WGS) entry which is preliminary data.</text>
</comment>
<dbReference type="PROSITE" id="PS50928">
    <property type="entry name" value="ABC_TM1"/>
    <property type="match status" value="1"/>
</dbReference>
<organism evidence="10 11">
    <name type="scientific">Paraburkholderia acidicola</name>
    <dbReference type="NCBI Taxonomy" id="1912599"/>
    <lineage>
        <taxon>Bacteria</taxon>
        <taxon>Pseudomonadati</taxon>
        <taxon>Pseudomonadota</taxon>
        <taxon>Betaproteobacteria</taxon>
        <taxon>Burkholderiales</taxon>
        <taxon>Burkholderiaceae</taxon>
        <taxon>Paraburkholderia</taxon>
    </lineage>
</organism>
<reference evidence="10 11" key="1">
    <citation type="journal article" date="2024" name="Chem. Sci.">
        <title>Discovery of a lagriamide polyketide by integrated genome mining, isotopic labeling, and untargeted metabolomics.</title>
        <authorList>
            <person name="Fergusson C.H."/>
            <person name="Saulog J."/>
            <person name="Paulo B.S."/>
            <person name="Wilson D.M."/>
            <person name="Liu D.Y."/>
            <person name="Morehouse N.J."/>
            <person name="Waterworth S."/>
            <person name="Barkei J."/>
            <person name="Gray C.A."/>
            <person name="Kwan J.C."/>
            <person name="Eustaquio A.S."/>
            <person name="Linington R.G."/>
        </authorList>
    </citation>
    <scope>NUCLEOTIDE SEQUENCE [LARGE SCALE GENOMIC DNA]</scope>
    <source>
        <strain evidence="10 11">RL17-338-BIF-B</strain>
    </source>
</reference>
<protein>
    <submittedName>
        <fullName evidence="10">Amino acid ABC transporter permease</fullName>
    </submittedName>
</protein>
<evidence type="ECO:0000256" key="1">
    <source>
        <dbReference type="ARBA" id="ARBA00004429"/>
    </source>
</evidence>
<gene>
    <name evidence="10" type="ORF">N0A02_26045</name>
</gene>
<keyword evidence="6 8" id="KW-1133">Transmembrane helix</keyword>
<dbReference type="EMBL" id="JAOALG010000002">
    <property type="protein sequence ID" value="MEQ5842922.1"/>
    <property type="molecule type" value="Genomic_DNA"/>
</dbReference>
<evidence type="ECO:0000313" key="10">
    <source>
        <dbReference type="EMBL" id="MEQ5842922.1"/>
    </source>
</evidence>
<dbReference type="InterPro" id="IPR010065">
    <property type="entry name" value="AA_ABC_transptr_permease_3TM"/>
</dbReference>
<dbReference type="Proteomes" id="UP001469089">
    <property type="component" value="Unassembled WGS sequence"/>
</dbReference>
<feature type="transmembrane region" description="Helical" evidence="8">
    <location>
        <begin position="209"/>
        <end position="227"/>
    </location>
</feature>
<evidence type="ECO:0000313" key="11">
    <source>
        <dbReference type="Proteomes" id="UP001469089"/>
    </source>
</evidence>
<keyword evidence="4" id="KW-1003">Cell membrane</keyword>
<dbReference type="PANTHER" id="PTHR30614">
    <property type="entry name" value="MEMBRANE COMPONENT OF AMINO ACID ABC TRANSPORTER"/>
    <property type="match status" value="1"/>
</dbReference>
<dbReference type="InterPro" id="IPR000515">
    <property type="entry name" value="MetI-like"/>
</dbReference>
<evidence type="ECO:0000256" key="7">
    <source>
        <dbReference type="ARBA" id="ARBA00023136"/>
    </source>
</evidence>